<proteinExistence type="predicted"/>
<dbReference type="EMBL" id="CP068393">
    <property type="protein sequence ID" value="QUC67423.1"/>
    <property type="molecule type" value="Genomic_DNA"/>
</dbReference>
<name>A0AC61MZC8_9FIRM</name>
<dbReference type="Proteomes" id="UP000682782">
    <property type="component" value="Chromosome"/>
</dbReference>
<accession>A0AC61MZC8</accession>
<protein>
    <submittedName>
        <fullName evidence="1">Winged helix-turn-helix domain-containing protein</fullName>
    </submittedName>
</protein>
<reference evidence="1" key="1">
    <citation type="submission" date="2021-01" db="EMBL/GenBank/DDBJ databases">
        <title>Complete genome sequence of Clostridiales bacterium R-7.</title>
        <authorList>
            <person name="Mahoney-Kurpe S.C."/>
            <person name="Palevich N."/>
            <person name="Koike S."/>
            <person name="Moon C.D."/>
            <person name="Attwood G.T."/>
        </authorList>
    </citation>
    <scope>NUCLEOTIDE SEQUENCE</scope>
    <source>
        <strain evidence="1">R-7</strain>
    </source>
</reference>
<evidence type="ECO:0000313" key="1">
    <source>
        <dbReference type="EMBL" id="QUC67423.1"/>
    </source>
</evidence>
<sequence>MAETIRIQMMDHFLIYIDEKKTDQLAVKSKKGAALVQYLILNEGERVPNQKLLAALWDEEKSTNPENALKTLVSRLRVLLNQIDPALGACVVSDRGAYHWQCPENMTIDMYEIDSIFNRLAENNVPQAELRRLYNQLLEKYQGDLLQHSEQNEWALAKATTMHNKYMAAVYAYIEMLKTSGQYADIVSICRRALDVDSFDDRLHMELMSALIKINRTGEALVQYKHVVQLNYHYLGVQPSEDLQEFYKQIVSAGKTLDFNLESIRNELRESGERRGAFVCEYTVFKEIFNLQMRNLERLGATMFLAIIMVSPYNDKEIDTMRQNNIMNGLLEILTKNLRKGDTITRFAPTVFALLLPTVNYNTGGMVLERIKRVFYRSYPNSNIVFNYRVGPLNSQNMAPDHPEIEPRLE</sequence>
<keyword evidence="2" id="KW-1185">Reference proteome</keyword>
<evidence type="ECO:0000313" key="2">
    <source>
        <dbReference type="Proteomes" id="UP000682782"/>
    </source>
</evidence>
<gene>
    <name evidence="1" type="ORF">JYE49_01595</name>
</gene>
<organism evidence="1 2">
    <name type="scientific">Aristaeella hokkaidonensis</name>
    <dbReference type="NCBI Taxonomy" id="3046382"/>
    <lineage>
        <taxon>Bacteria</taxon>
        <taxon>Bacillati</taxon>
        <taxon>Bacillota</taxon>
        <taxon>Clostridia</taxon>
        <taxon>Eubacteriales</taxon>
        <taxon>Aristaeellaceae</taxon>
        <taxon>Aristaeella</taxon>
    </lineage>
</organism>